<dbReference type="RefSeq" id="WP_107347302.1">
    <property type="nucleotide sequence ID" value="NZ_PYMH01000001.1"/>
</dbReference>
<dbReference type="PROSITE" id="PS51257">
    <property type="entry name" value="PROKAR_LIPOPROTEIN"/>
    <property type="match status" value="1"/>
</dbReference>
<protein>
    <recommendedName>
        <fullName evidence="2">Retropepsin-like aspartic endopeptidase domain-containing protein</fullName>
    </recommendedName>
</protein>
<dbReference type="SUPFAM" id="SSF50630">
    <property type="entry name" value="Acid proteases"/>
    <property type="match status" value="1"/>
</dbReference>
<dbReference type="Proteomes" id="UP000241222">
    <property type="component" value="Unassembled WGS sequence"/>
</dbReference>
<dbReference type="OrthoDB" id="8546610at2"/>
<evidence type="ECO:0000313" key="4">
    <source>
        <dbReference type="Proteomes" id="UP000241222"/>
    </source>
</evidence>
<dbReference type="EMBL" id="PYMH01000001">
    <property type="protein sequence ID" value="PSU35947.1"/>
    <property type="molecule type" value="Genomic_DNA"/>
</dbReference>
<dbReference type="PANTHER" id="PTHR38037:SF2">
    <property type="entry name" value="ATP-DEPENDENT ZINC PROTEASE DOMAIN-CONTAINING PROTEIN-RELATED"/>
    <property type="match status" value="1"/>
</dbReference>
<evidence type="ECO:0000256" key="1">
    <source>
        <dbReference type="SAM" id="MobiDB-lite"/>
    </source>
</evidence>
<dbReference type="InterPro" id="IPR008503">
    <property type="entry name" value="Asp_endopeptidase"/>
</dbReference>
<keyword evidence="4" id="KW-1185">Reference proteome</keyword>
<dbReference type="InterPro" id="IPR021109">
    <property type="entry name" value="Peptidase_aspartic_dom_sf"/>
</dbReference>
<evidence type="ECO:0000313" key="3">
    <source>
        <dbReference type="EMBL" id="PSU35947.1"/>
    </source>
</evidence>
<sequence>MKKSAIYIALLLLVGCAQQPDRQTEPKPEPDIGGGNIEQPVIPPVVDTAKPVTPDPIPEPEVKPLPEPEAKPEPKPQPAVTKTDDGKLILGNEEWLWISQAQQHIRAKVDGGKSISSIGVSHIQAFERDGKDWVKFKAGGKEVELPVERWLKSNKNETPQAVVKLRAKLGELNELTEFALSAGKGIVLGVNFIRDVAVVDSSRKFIQPKAK</sequence>
<proteinExistence type="predicted"/>
<feature type="region of interest" description="Disordered" evidence="1">
    <location>
        <begin position="18"/>
        <end position="84"/>
    </location>
</feature>
<feature type="compositionally biased region" description="Basic and acidic residues" evidence="1">
    <location>
        <begin position="60"/>
        <end position="74"/>
    </location>
</feature>
<dbReference type="Gene3D" id="2.40.70.10">
    <property type="entry name" value="Acid Proteases"/>
    <property type="match status" value="1"/>
</dbReference>
<dbReference type="AlphaFoldDB" id="A0A2T3J3R9"/>
<gene>
    <name evidence="3" type="ORF">C9I99_02715</name>
</gene>
<feature type="domain" description="Retropepsin-like aspartic endopeptidase" evidence="2">
    <location>
        <begin position="89"/>
        <end position="209"/>
    </location>
</feature>
<name>A0A2T3J3R9_9GAMM</name>
<comment type="caution">
    <text evidence="3">The sequence shown here is derived from an EMBL/GenBank/DDBJ whole genome shotgun (WGS) entry which is preliminary data.</text>
</comment>
<evidence type="ECO:0000259" key="2">
    <source>
        <dbReference type="Pfam" id="PF05618"/>
    </source>
</evidence>
<reference evidence="3 4" key="1">
    <citation type="submission" date="2018-03" db="EMBL/GenBank/DDBJ databases">
        <title>Whole genome sequencing of Histamine producing bacteria.</title>
        <authorList>
            <person name="Butler K."/>
        </authorList>
    </citation>
    <scope>NUCLEOTIDE SEQUENCE [LARGE SCALE GENOMIC DNA]</scope>
    <source>
        <strain evidence="3 4">JCM 13586</strain>
    </source>
</reference>
<accession>A0A2T3J3R9</accession>
<dbReference type="Pfam" id="PF05618">
    <property type="entry name" value="Zn_protease"/>
    <property type="match status" value="1"/>
</dbReference>
<organism evidence="3 4">
    <name type="scientific">Photobacterium lutimaris</name>
    <dbReference type="NCBI Taxonomy" id="388278"/>
    <lineage>
        <taxon>Bacteria</taxon>
        <taxon>Pseudomonadati</taxon>
        <taxon>Pseudomonadota</taxon>
        <taxon>Gammaproteobacteria</taxon>
        <taxon>Vibrionales</taxon>
        <taxon>Vibrionaceae</taxon>
        <taxon>Photobacterium</taxon>
    </lineage>
</organism>
<dbReference type="PANTHER" id="PTHR38037">
    <property type="entry name" value="ZN_PROTEASE DOMAIN-CONTAINING PROTEIN"/>
    <property type="match status" value="1"/>
</dbReference>